<organism evidence="1 2">
    <name type="scientific">Gnomoniopsis smithogilvyi</name>
    <dbReference type="NCBI Taxonomy" id="1191159"/>
    <lineage>
        <taxon>Eukaryota</taxon>
        <taxon>Fungi</taxon>
        <taxon>Dikarya</taxon>
        <taxon>Ascomycota</taxon>
        <taxon>Pezizomycotina</taxon>
        <taxon>Sordariomycetes</taxon>
        <taxon>Sordariomycetidae</taxon>
        <taxon>Diaporthales</taxon>
        <taxon>Gnomoniaceae</taxon>
        <taxon>Gnomoniopsis</taxon>
    </lineage>
</organism>
<name>A0A9W8YRN7_9PEZI</name>
<dbReference type="InterPro" id="IPR032710">
    <property type="entry name" value="NTF2-like_dom_sf"/>
</dbReference>
<comment type="caution">
    <text evidence="1">The sequence shown here is derived from an EMBL/GenBank/DDBJ whole genome shotgun (WGS) entry which is preliminary data.</text>
</comment>
<dbReference type="PANTHER" id="PTHR31723">
    <property type="entry name" value="PATHOGENESIS-RELATED FAMILY PROTEIN"/>
    <property type="match status" value="1"/>
</dbReference>
<dbReference type="OrthoDB" id="65445at2759"/>
<accession>A0A9W8YRN7</accession>
<proteinExistence type="predicted"/>
<dbReference type="EMBL" id="JAPEVB010000004">
    <property type="protein sequence ID" value="KAJ4389456.1"/>
    <property type="molecule type" value="Genomic_DNA"/>
</dbReference>
<evidence type="ECO:0000313" key="1">
    <source>
        <dbReference type="EMBL" id="KAJ4389456.1"/>
    </source>
</evidence>
<sequence>MAAGWYQNIPVVSRLFGWEAAAEGQETNGAAEGPSYPDYMLDPDAVAKDQARWRHGGPPDYRVTRQMYANERRATHKEGSLERMVENLIKNWEVEASHKLSVSEWRTVDPKEYRFSCNGGPFQDGEHMLKVGTYSAVLSANKYYGPQFSEFEESHNTFRKMMPNFAFEVLEVYSGPPVVACKWRHWGWMKGDYVGKNEDGDTVTIKAHGETLDIQGITIAKVNEKLQITSLETFFDGKDMFEQMKPSKDTMKVVKMKCPMGFTADTSGFEDQKVG</sequence>
<dbReference type="Gene3D" id="3.10.450.50">
    <property type="match status" value="1"/>
</dbReference>
<gene>
    <name evidence="1" type="ORF">N0V93_006924</name>
</gene>
<dbReference type="Proteomes" id="UP001140453">
    <property type="component" value="Unassembled WGS sequence"/>
</dbReference>
<evidence type="ECO:0000313" key="2">
    <source>
        <dbReference type="Proteomes" id="UP001140453"/>
    </source>
</evidence>
<dbReference type="InterPro" id="IPR053218">
    <property type="entry name" value="Pathogen-related_defense"/>
</dbReference>
<reference evidence="1" key="1">
    <citation type="submission" date="2022-10" db="EMBL/GenBank/DDBJ databases">
        <title>Tapping the CABI collections for fungal endophytes: first genome assemblies for Collariella, Neodidymelliopsis, Ascochyta clinopodiicola, Didymella pomorum, Didymosphaeria variabile, Neocosmospora piperis and Neocucurbitaria cava.</title>
        <authorList>
            <person name="Hill R."/>
        </authorList>
    </citation>
    <scope>NUCLEOTIDE SEQUENCE</scope>
    <source>
        <strain evidence="1">IMI 355082</strain>
    </source>
</reference>
<keyword evidence="2" id="KW-1185">Reference proteome</keyword>
<dbReference type="AlphaFoldDB" id="A0A9W8YRN7"/>
<evidence type="ECO:0008006" key="3">
    <source>
        <dbReference type="Google" id="ProtNLM"/>
    </source>
</evidence>
<dbReference type="SUPFAM" id="SSF54427">
    <property type="entry name" value="NTF2-like"/>
    <property type="match status" value="1"/>
</dbReference>
<protein>
    <recommendedName>
        <fullName evidence="3">Pathogen-related protein</fullName>
    </recommendedName>
</protein>
<dbReference type="PANTHER" id="PTHR31723:SF10">
    <property type="entry name" value="PATHOGEN-RELATED PROTEIN"/>
    <property type="match status" value="1"/>
</dbReference>